<dbReference type="InterPro" id="IPR013785">
    <property type="entry name" value="Aldolase_TIM"/>
</dbReference>
<keyword evidence="7" id="KW-0949">S-adenosyl-L-methionine</keyword>
<dbReference type="SFLD" id="SFLDG01068">
    <property type="entry name" value="FeMo_cofactor_biosynthesis_pro"/>
    <property type="match status" value="1"/>
</dbReference>
<evidence type="ECO:0000256" key="10">
    <source>
        <dbReference type="ARBA" id="ARBA00023014"/>
    </source>
</evidence>
<dbReference type="SFLD" id="SFLDG01067">
    <property type="entry name" value="SPASM/twitch_domain_containing"/>
    <property type="match status" value="1"/>
</dbReference>
<dbReference type="PROSITE" id="PS01305">
    <property type="entry name" value="MOAA_NIFB_PQQE"/>
    <property type="match status" value="1"/>
</dbReference>
<dbReference type="InterPro" id="IPR006638">
    <property type="entry name" value="Elp3/MiaA/NifB-like_rSAM"/>
</dbReference>
<organism evidence="16 17">
    <name type="scientific">Desulfocurvibacter africanus subsp. africanus str. Walvis Bay</name>
    <dbReference type="NCBI Taxonomy" id="690850"/>
    <lineage>
        <taxon>Bacteria</taxon>
        <taxon>Pseudomonadati</taxon>
        <taxon>Thermodesulfobacteriota</taxon>
        <taxon>Desulfovibrionia</taxon>
        <taxon>Desulfovibrionales</taxon>
        <taxon>Desulfovibrionaceae</taxon>
        <taxon>Desulfocurvibacter</taxon>
    </lineage>
</organism>
<dbReference type="GO" id="GO:0051539">
    <property type="term" value="F:4 iron, 4 sulfur cluster binding"/>
    <property type="evidence" value="ECO:0007669"/>
    <property type="project" value="UniProtKB-KW"/>
</dbReference>
<evidence type="ECO:0000256" key="7">
    <source>
        <dbReference type="ARBA" id="ARBA00022691"/>
    </source>
</evidence>
<evidence type="ECO:0000259" key="15">
    <source>
        <dbReference type="PROSITE" id="PS51918"/>
    </source>
</evidence>
<dbReference type="SMART" id="SM00729">
    <property type="entry name" value="Elp3"/>
    <property type="match status" value="1"/>
</dbReference>
<evidence type="ECO:0000256" key="9">
    <source>
        <dbReference type="ARBA" id="ARBA00023004"/>
    </source>
</evidence>
<dbReference type="STRING" id="690850.Desaf_3384"/>
<comment type="similarity">
    <text evidence="4">Belongs to the radical SAM superfamily. NifB family.</text>
</comment>
<dbReference type="KEGG" id="daf:Desaf_3384"/>
<dbReference type="PANTHER" id="PTHR43787">
    <property type="entry name" value="FEMO COFACTOR BIOSYNTHESIS PROTEIN NIFB-RELATED"/>
    <property type="match status" value="1"/>
</dbReference>
<keyword evidence="9" id="KW-0408">Iron</keyword>
<comment type="function">
    <text evidence="2">Involved in the biosynthesis of the iron-molybdenum cofactor (FeMo-co or M-cluster) found in the dinitrogenase enzyme of the nitrogenase complex in nitrogen-fixing microorganisms. NifB catalyzes the crucial step of radical SAM-dependent carbide insertion that occurs concomitant with the insertion of a 9th sulfur and the rearrangement/coupling of two [4Fe-4S] clusters into a [8Fe-9S-C] cluster, the precursor to the M-cluster.</text>
</comment>
<keyword evidence="11" id="KW-0535">Nitrogen fixation</keyword>
<dbReference type="InterPro" id="IPR058240">
    <property type="entry name" value="rSAM_sf"/>
</dbReference>
<evidence type="ECO:0000256" key="1">
    <source>
        <dbReference type="ARBA" id="ARBA00001966"/>
    </source>
</evidence>
<dbReference type="HOGENOM" id="CLU_027639_1_0_7"/>
<evidence type="ECO:0000256" key="13">
    <source>
        <dbReference type="ARBA" id="ARBA00030926"/>
    </source>
</evidence>
<dbReference type="UniPathway" id="UPA00782"/>
<evidence type="ECO:0000256" key="6">
    <source>
        <dbReference type="ARBA" id="ARBA00022485"/>
    </source>
</evidence>
<dbReference type="SFLD" id="SFLDF00281">
    <property type="entry name" value="FeMo_cofactor_biosynthesis_pro"/>
    <property type="match status" value="1"/>
</dbReference>
<keyword evidence="12" id="KW-0456">Lyase</keyword>
<dbReference type="EMBL" id="CP003221">
    <property type="protein sequence ID" value="EGJ51671.1"/>
    <property type="molecule type" value="Genomic_DNA"/>
</dbReference>
<evidence type="ECO:0000256" key="2">
    <source>
        <dbReference type="ARBA" id="ARBA00003522"/>
    </source>
</evidence>
<accession>F3YWU7</accession>
<keyword evidence="17" id="KW-1185">Reference proteome</keyword>
<evidence type="ECO:0000256" key="5">
    <source>
        <dbReference type="ARBA" id="ARBA00021702"/>
    </source>
</evidence>
<evidence type="ECO:0000256" key="14">
    <source>
        <dbReference type="ARBA" id="ARBA00032102"/>
    </source>
</evidence>
<dbReference type="AlphaFoldDB" id="F3YWU7"/>
<comment type="cofactor">
    <cofactor evidence="1">
        <name>[4Fe-4S] cluster</name>
        <dbReference type="ChEBI" id="CHEBI:49883"/>
    </cofactor>
</comment>
<dbReference type="GO" id="GO:0046872">
    <property type="term" value="F:metal ion binding"/>
    <property type="evidence" value="ECO:0007669"/>
    <property type="project" value="UniProtKB-KW"/>
</dbReference>
<dbReference type="PROSITE" id="PS51918">
    <property type="entry name" value="RADICAL_SAM"/>
    <property type="match status" value="1"/>
</dbReference>
<dbReference type="PANTHER" id="PTHR43787:SF13">
    <property type="entry name" value="FEMO COFACTOR BIOSYNTHESIS PROTEIN NIFB"/>
    <property type="match status" value="1"/>
</dbReference>
<keyword evidence="8" id="KW-0479">Metal-binding</keyword>
<reference evidence="16 17" key="1">
    <citation type="journal article" date="2011" name="J. Bacteriol.">
        <title>Genome sequence of the mercury-methylating and pleomorphic Desulfovibrio africanus Strain Walvis Bay.</title>
        <authorList>
            <person name="Brown S.D."/>
            <person name="Wall J.D."/>
            <person name="Kucken A.M."/>
            <person name="Gilmour C.C."/>
            <person name="Podar M."/>
            <person name="Brandt C.C."/>
            <person name="Teshima H."/>
            <person name="Detter J.C."/>
            <person name="Han C.S."/>
            <person name="Land M.L."/>
            <person name="Lucas S."/>
            <person name="Han J."/>
            <person name="Pennacchio L."/>
            <person name="Nolan M."/>
            <person name="Pitluck S."/>
            <person name="Woyke T."/>
            <person name="Goodwin L."/>
            <person name="Palumbo A.V."/>
            <person name="Elias D.A."/>
        </authorList>
    </citation>
    <scope>NUCLEOTIDE SEQUENCE [LARGE SCALE GENOMIC DNA]</scope>
    <source>
        <strain evidence="16 17">Walvis Bay</strain>
    </source>
</reference>
<dbReference type="SUPFAM" id="SSF102114">
    <property type="entry name" value="Radical SAM enzymes"/>
    <property type="match status" value="1"/>
</dbReference>
<dbReference type="RefSeq" id="WP_014261291.1">
    <property type="nucleotide sequence ID" value="NC_016629.1"/>
</dbReference>
<evidence type="ECO:0000256" key="4">
    <source>
        <dbReference type="ARBA" id="ARBA00006804"/>
    </source>
</evidence>
<dbReference type="InterPro" id="IPR007197">
    <property type="entry name" value="rSAM"/>
</dbReference>
<feature type="domain" description="Radical SAM core" evidence="15">
    <location>
        <begin position="22"/>
        <end position="267"/>
    </location>
</feature>
<evidence type="ECO:0000256" key="8">
    <source>
        <dbReference type="ARBA" id="ARBA00022723"/>
    </source>
</evidence>
<dbReference type="GO" id="GO:0032324">
    <property type="term" value="P:molybdopterin cofactor biosynthetic process"/>
    <property type="evidence" value="ECO:0007669"/>
    <property type="project" value="UniProtKB-ARBA"/>
</dbReference>
<dbReference type="Proteomes" id="UP000007844">
    <property type="component" value="Chromosome"/>
</dbReference>
<evidence type="ECO:0000256" key="3">
    <source>
        <dbReference type="ARBA" id="ARBA00005155"/>
    </source>
</evidence>
<dbReference type="Gene3D" id="3.20.20.70">
    <property type="entry name" value="Aldolase class I"/>
    <property type="match status" value="1"/>
</dbReference>
<keyword evidence="6" id="KW-0004">4Fe-4S</keyword>
<evidence type="ECO:0000313" key="17">
    <source>
        <dbReference type="Proteomes" id="UP000007844"/>
    </source>
</evidence>
<evidence type="ECO:0000313" key="16">
    <source>
        <dbReference type="EMBL" id="EGJ51671.1"/>
    </source>
</evidence>
<name>F3YWU7_DESAF</name>
<gene>
    <name evidence="16" type="ORF">Desaf_3384</name>
</gene>
<dbReference type="InterPro" id="IPR000385">
    <property type="entry name" value="MoaA_NifB_PqqE_Fe-S-bd_CS"/>
</dbReference>
<keyword evidence="10" id="KW-0411">Iron-sulfur</keyword>
<dbReference type="SFLD" id="SFLDS00029">
    <property type="entry name" value="Radical_SAM"/>
    <property type="match status" value="1"/>
</dbReference>
<evidence type="ECO:0000256" key="11">
    <source>
        <dbReference type="ARBA" id="ARBA00023231"/>
    </source>
</evidence>
<dbReference type="Pfam" id="PF04055">
    <property type="entry name" value="Radical_SAM"/>
    <property type="match status" value="1"/>
</dbReference>
<protein>
    <recommendedName>
        <fullName evidence="5">FeMo cofactor biosynthesis protein NifB</fullName>
    </recommendedName>
    <alternativeName>
        <fullName evidence="14">Nitrogenase cofactor maturase NifB</fullName>
    </alternativeName>
    <alternativeName>
        <fullName evidence="13">Radical SAM assemblase NifB</fullName>
    </alternativeName>
</protein>
<dbReference type="eggNOG" id="COG0535">
    <property type="taxonomic scope" value="Bacteria"/>
</dbReference>
<dbReference type="GO" id="GO:0016829">
    <property type="term" value="F:lyase activity"/>
    <property type="evidence" value="ECO:0007669"/>
    <property type="project" value="UniProtKB-KW"/>
</dbReference>
<proteinExistence type="inferred from homology"/>
<sequence length="291" mass="30954">MPTGIQPDRGAERHPCFHAAAKGRYGRIHLPVAPACNIRCGYCDRRHDCVSESRPGVTSRLMAPEQASAHLQDALARMPFISVAGIAGPGDPFCRPELTLETLRRVRQICPEIILCVSSNGLNLPGHVDDLAELGVGFVTVTVNAVDPDVGARIYRHVLDGRRLLRGHEAAALLLARQAEAVAKLKARGVTVKVNCVVVPGVNDGHVPEVARWAADLGADIMNCIGLIPVPGTPLGDRPAPSATLLESLRREAGKYLPQMRHCARCRADAEGLLDEVPGACGVHACATVPA</sequence>
<dbReference type="CDD" id="cd01335">
    <property type="entry name" value="Radical_SAM"/>
    <property type="match status" value="1"/>
</dbReference>
<comment type="pathway">
    <text evidence="3">Cofactor biosynthesis; Fe-Mo cofactor biosynthesis.</text>
</comment>
<evidence type="ECO:0000256" key="12">
    <source>
        <dbReference type="ARBA" id="ARBA00023239"/>
    </source>
</evidence>